<proteinExistence type="predicted"/>
<gene>
    <name evidence="1" type="ordered locus">LOC_Os10g37320</name>
</gene>
<protein>
    <submittedName>
        <fullName evidence="1">Uncharacterized protein</fullName>
    </submittedName>
</protein>
<organism evidence="1">
    <name type="scientific">Oryza sativa subsp. japonica</name>
    <name type="common">Rice</name>
    <dbReference type="NCBI Taxonomy" id="39947"/>
    <lineage>
        <taxon>Eukaryota</taxon>
        <taxon>Viridiplantae</taxon>
        <taxon>Streptophyta</taxon>
        <taxon>Embryophyta</taxon>
        <taxon>Tracheophyta</taxon>
        <taxon>Spermatophyta</taxon>
        <taxon>Magnoliopsida</taxon>
        <taxon>Liliopsida</taxon>
        <taxon>Poales</taxon>
        <taxon>Poaceae</taxon>
        <taxon>BOP clade</taxon>
        <taxon>Oryzoideae</taxon>
        <taxon>Oryzeae</taxon>
        <taxon>Oryzinae</taxon>
        <taxon>Oryza</taxon>
        <taxon>Oryza sativa</taxon>
    </lineage>
</organism>
<accession>Q7XCS5</accession>
<dbReference type="EMBL" id="DP000086">
    <property type="protein sequence ID" value="AAP54632.2"/>
    <property type="molecule type" value="Genomic_DNA"/>
</dbReference>
<reference evidence="1" key="2">
    <citation type="submission" date="2003-05" db="EMBL/GenBank/DDBJ databases">
        <authorList>
            <person name="Buell C.R."/>
            <person name="Wing R.A."/>
            <person name="McCombie W.R."/>
            <person name="Messing J."/>
            <person name="Yuan Q."/>
            <person name="Ouyang S."/>
        </authorList>
    </citation>
    <scope>NUCLEOTIDE SEQUENCE</scope>
</reference>
<reference evidence="1" key="3">
    <citation type="submission" date="2006-07" db="EMBL/GenBank/DDBJ databases">
        <authorList>
            <person name="Buell R."/>
        </authorList>
    </citation>
    <scope>NUCLEOTIDE SEQUENCE</scope>
</reference>
<evidence type="ECO:0000313" key="1">
    <source>
        <dbReference type="EMBL" id="AAP54632.2"/>
    </source>
</evidence>
<sequence>MTTVLCAGGNGGSKSGQYVATGGTNRLM</sequence>
<reference evidence="1" key="1">
    <citation type="journal article" date="2003" name="Science">
        <title>In-depth view of structure, activity, and evolution of rice chromosome 10.</title>
        <authorList>
            <consortium name="Rice Chromosome 10 Sequencing Consortium"/>
        </authorList>
    </citation>
    <scope>NUCLEOTIDE SEQUENCE [LARGE SCALE GENOMIC DNA]</scope>
</reference>
<dbReference type="AlphaFoldDB" id="Q7XCS5"/>
<name>Q7XCS5_ORYSJ</name>